<dbReference type="EMBL" id="BMTP01000037">
    <property type="protein sequence ID" value="GGU68491.1"/>
    <property type="molecule type" value="Genomic_DNA"/>
</dbReference>
<comment type="caution">
    <text evidence="2">The sequence shown here is derived from an EMBL/GenBank/DDBJ whole genome shotgun (WGS) entry which is preliminary data.</text>
</comment>
<dbReference type="Proteomes" id="UP000636661">
    <property type="component" value="Unassembled WGS sequence"/>
</dbReference>
<evidence type="ECO:0000313" key="2">
    <source>
        <dbReference type="EMBL" id="GGU68491.1"/>
    </source>
</evidence>
<reference evidence="2" key="2">
    <citation type="submission" date="2020-09" db="EMBL/GenBank/DDBJ databases">
        <authorList>
            <person name="Sun Q."/>
            <person name="Ohkuma M."/>
        </authorList>
    </citation>
    <scope>NUCLEOTIDE SEQUENCE</scope>
    <source>
        <strain evidence="2">JCM 4391</strain>
    </source>
</reference>
<dbReference type="InterPro" id="IPR002397">
    <property type="entry name" value="Cyt_P450_B"/>
</dbReference>
<name>A0A918I4V5_9ACTN</name>
<dbReference type="SUPFAM" id="SSF48264">
    <property type="entry name" value="Cytochrome P450"/>
    <property type="match status" value="1"/>
</dbReference>
<dbReference type="PANTHER" id="PTHR46696">
    <property type="entry name" value="P450, PUTATIVE (EUROFUNG)-RELATED"/>
    <property type="match status" value="1"/>
</dbReference>
<gene>
    <name evidence="2" type="ORF">GCM10010274_66020</name>
</gene>
<dbReference type="InterPro" id="IPR036396">
    <property type="entry name" value="Cyt_P450_sf"/>
</dbReference>
<protein>
    <submittedName>
        <fullName evidence="2">Cytochrome P450</fullName>
    </submittedName>
</protein>
<dbReference type="GO" id="GO:0016705">
    <property type="term" value="F:oxidoreductase activity, acting on paired donors, with incorporation or reduction of molecular oxygen"/>
    <property type="evidence" value="ECO:0007669"/>
    <property type="project" value="InterPro"/>
</dbReference>
<evidence type="ECO:0000256" key="1">
    <source>
        <dbReference type="ARBA" id="ARBA00010617"/>
    </source>
</evidence>
<sequence>MNRAEFHELRVLAASRPALPLLLHAGRLARPLRHIPRVGWVTADAVTARSVLTDPEHFTVLDRGGVGRLWAQLLGDWVDDLFDGEGHRALRTATRDLFAEAPARELVDRTIGPRLAETRARLAAGKPVDVAALGRTLVGRIVTELLRVPVTGTDDAAYEKVFATARELAAISLEAAGGADLTDETVARGRRVVARLTGHVEREWRTGSTDHLVGRCREAGLDAHQTAGMAALVGVAATETAASAITRTVALLHDTGDQHKLVASPALVPDAVREGLRVTAPAPVIGRTVRGDVRLAGRTLRAGERITLLNYTANSLTGGFRLGRPAEPANRELWFGAGRHRCLGSAIAQAEIGRTLETLTSVGRPWRIVERRYSRRVVIPTYDRLTVTLV</sequence>
<dbReference type="GO" id="GO:0004497">
    <property type="term" value="F:monooxygenase activity"/>
    <property type="evidence" value="ECO:0007669"/>
    <property type="project" value="InterPro"/>
</dbReference>
<keyword evidence="3" id="KW-1185">Reference proteome</keyword>
<dbReference type="Gene3D" id="1.10.630.10">
    <property type="entry name" value="Cytochrome P450"/>
    <property type="match status" value="1"/>
</dbReference>
<evidence type="ECO:0000313" key="3">
    <source>
        <dbReference type="Proteomes" id="UP000636661"/>
    </source>
</evidence>
<dbReference type="GO" id="GO:0020037">
    <property type="term" value="F:heme binding"/>
    <property type="evidence" value="ECO:0007669"/>
    <property type="project" value="InterPro"/>
</dbReference>
<reference evidence="2" key="1">
    <citation type="journal article" date="2014" name="Int. J. Syst. Evol. Microbiol.">
        <title>Complete genome sequence of Corynebacterium casei LMG S-19264T (=DSM 44701T), isolated from a smear-ripened cheese.</title>
        <authorList>
            <consortium name="US DOE Joint Genome Institute (JGI-PGF)"/>
            <person name="Walter F."/>
            <person name="Albersmeier A."/>
            <person name="Kalinowski J."/>
            <person name="Ruckert C."/>
        </authorList>
    </citation>
    <scope>NUCLEOTIDE SEQUENCE</scope>
    <source>
        <strain evidence="2">JCM 4391</strain>
    </source>
</reference>
<accession>A0A918I4V5</accession>
<organism evidence="2 3">
    <name type="scientific">Streptomyces lavendofoliae</name>
    <dbReference type="NCBI Taxonomy" id="67314"/>
    <lineage>
        <taxon>Bacteria</taxon>
        <taxon>Bacillati</taxon>
        <taxon>Actinomycetota</taxon>
        <taxon>Actinomycetes</taxon>
        <taxon>Kitasatosporales</taxon>
        <taxon>Streptomycetaceae</taxon>
        <taxon>Streptomyces</taxon>
    </lineage>
</organism>
<dbReference type="InterPro" id="IPR017972">
    <property type="entry name" value="Cyt_P450_CS"/>
</dbReference>
<dbReference type="PANTHER" id="PTHR46696:SF1">
    <property type="entry name" value="CYTOCHROME P450 YJIB-RELATED"/>
    <property type="match status" value="1"/>
</dbReference>
<dbReference type="GO" id="GO:0005506">
    <property type="term" value="F:iron ion binding"/>
    <property type="evidence" value="ECO:0007669"/>
    <property type="project" value="InterPro"/>
</dbReference>
<dbReference type="AlphaFoldDB" id="A0A918I4V5"/>
<dbReference type="PRINTS" id="PR00359">
    <property type="entry name" value="BP450"/>
</dbReference>
<proteinExistence type="inferred from homology"/>
<dbReference type="RefSeq" id="WP_189554922.1">
    <property type="nucleotide sequence ID" value="NZ_BMTP01000037.1"/>
</dbReference>
<comment type="similarity">
    <text evidence="1">Belongs to the cytochrome P450 family.</text>
</comment>
<dbReference type="PROSITE" id="PS00086">
    <property type="entry name" value="CYTOCHROME_P450"/>
    <property type="match status" value="1"/>
</dbReference>